<dbReference type="Proteomes" id="UP001642464">
    <property type="component" value="Unassembled WGS sequence"/>
</dbReference>
<reference evidence="4 5" key="1">
    <citation type="submission" date="2024-02" db="EMBL/GenBank/DDBJ databases">
        <authorList>
            <person name="Chen Y."/>
            <person name="Shah S."/>
            <person name="Dougan E. K."/>
            <person name="Thang M."/>
            <person name="Chan C."/>
        </authorList>
    </citation>
    <scope>NUCLEOTIDE SEQUENCE [LARGE SCALE GENOMIC DNA]</scope>
</reference>
<keyword evidence="5" id="KW-1185">Reference proteome</keyword>
<gene>
    <name evidence="4" type="ORF">SCF082_LOCUS1992</name>
</gene>
<proteinExistence type="predicted"/>
<dbReference type="Gene3D" id="1.25.40.20">
    <property type="entry name" value="Ankyrin repeat-containing domain"/>
    <property type="match status" value="2"/>
</dbReference>
<sequence length="595" mass="65952">MPSLCRSRSETPLARHALRLQSEEVVWAPRMLFPMYTLPLEDVLQMSSLVPHETLKSEGRLRQFEKRMGKAVFVSHQWAGKDHPDPTLEQFSVFQGAMKRILSELPQIPLESITELTVSQARALPTHEFRSAQLFVWYDYFSCPQLENKGPLSQQAQAIASIHAYVAECSFFFALCPFIFDPLTRPKPLDASSWRQRGWCCLERTMRELGTEGDGWVLVQSVMHIEVVVATDAFYRPVGEGDFAVPEDKAKLGPVLAAALKRKMLKALKDEDFVTYRIVRNLQSVHLRGVDVEPELDLVPGFVASGDESAARVAEFFHQNGFSRIDEVDEAGFLPLHYAALNGDPKLVKALVKERADVCKTTRKGQPLLDAPPWISALGLSIAFGHNEVARLLIAAKAQVRERGLVPALTLAAGTNNVEGVRLLCAAGCDPRDANIMGVPPLETASWANSLPVLEELLGREQRCSLSKVLHAAANSKQGGAEAARRLLEAKADIDEQYQVPWSMGGMLYFLGSLRYRLGKITSATRRYYHLHGATPLMMAILSANFETAWILVSSGARVDLRNARNCSAADLAREVGVPKILQEALTGEVVFQRV</sequence>
<name>A0ABP0HJ80_9DINO</name>
<accession>A0ABP0HJ80</accession>
<dbReference type="SUPFAM" id="SSF48403">
    <property type="entry name" value="Ankyrin repeat"/>
    <property type="match status" value="1"/>
</dbReference>
<comment type="caution">
    <text evidence="4">The sequence shown here is derived from an EMBL/GenBank/DDBJ whole genome shotgun (WGS) entry which is preliminary data.</text>
</comment>
<evidence type="ECO:0000256" key="3">
    <source>
        <dbReference type="PROSITE-ProRule" id="PRU00023"/>
    </source>
</evidence>
<dbReference type="PROSITE" id="PS50088">
    <property type="entry name" value="ANK_REPEAT"/>
    <property type="match status" value="2"/>
</dbReference>
<dbReference type="Pfam" id="PF00023">
    <property type="entry name" value="Ank"/>
    <property type="match status" value="1"/>
</dbReference>
<dbReference type="EMBL" id="CAXAMM010000991">
    <property type="protein sequence ID" value="CAK8989843.1"/>
    <property type="molecule type" value="Genomic_DNA"/>
</dbReference>
<feature type="repeat" description="ANK" evidence="3">
    <location>
        <begin position="331"/>
        <end position="363"/>
    </location>
</feature>
<evidence type="ECO:0000313" key="4">
    <source>
        <dbReference type="EMBL" id="CAK8989843.1"/>
    </source>
</evidence>
<dbReference type="PANTHER" id="PTHR24198">
    <property type="entry name" value="ANKYRIN REPEAT AND PROTEIN KINASE DOMAIN-CONTAINING PROTEIN"/>
    <property type="match status" value="1"/>
</dbReference>
<dbReference type="InterPro" id="IPR036770">
    <property type="entry name" value="Ankyrin_rpt-contain_sf"/>
</dbReference>
<organism evidence="4 5">
    <name type="scientific">Durusdinium trenchii</name>
    <dbReference type="NCBI Taxonomy" id="1381693"/>
    <lineage>
        <taxon>Eukaryota</taxon>
        <taxon>Sar</taxon>
        <taxon>Alveolata</taxon>
        <taxon>Dinophyceae</taxon>
        <taxon>Suessiales</taxon>
        <taxon>Symbiodiniaceae</taxon>
        <taxon>Durusdinium</taxon>
    </lineage>
</organism>
<dbReference type="Pfam" id="PF12796">
    <property type="entry name" value="Ank_2"/>
    <property type="match status" value="1"/>
</dbReference>
<protein>
    <submittedName>
        <fullName evidence="4">Ankyrin-1 (ANK-1) (Ankyrin-R) (Erythrocyte ankyrin)</fullName>
    </submittedName>
</protein>
<dbReference type="InterPro" id="IPR002110">
    <property type="entry name" value="Ankyrin_rpt"/>
</dbReference>
<feature type="repeat" description="ANK" evidence="3">
    <location>
        <begin position="532"/>
        <end position="564"/>
    </location>
</feature>
<evidence type="ECO:0000256" key="2">
    <source>
        <dbReference type="ARBA" id="ARBA00023043"/>
    </source>
</evidence>
<dbReference type="SMART" id="SM00248">
    <property type="entry name" value="ANK"/>
    <property type="match status" value="5"/>
</dbReference>
<evidence type="ECO:0000313" key="5">
    <source>
        <dbReference type="Proteomes" id="UP001642464"/>
    </source>
</evidence>
<keyword evidence="2 3" id="KW-0040">ANK repeat</keyword>
<evidence type="ECO:0000256" key="1">
    <source>
        <dbReference type="ARBA" id="ARBA00022737"/>
    </source>
</evidence>
<dbReference type="PROSITE" id="PS50297">
    <property type="entry name" value="ANK_REP_REGION"/>
    <property type="match status" value="2"/>
</dbReference>
<dbReference type="PANTHER" id="PTHR24198:SF165">
    <property type="entry name" value="ANKYRIN REPEAT-CONTAINING PROTEIN-RELATED"/>
    <property type="match status" value="1"/>
</dbReference>
<keyword evidence="1" id="KW-0677">Repeat</keyword>